<feature type="domain" description="GST N-terminal" evidence="2">
    <location>
        <begin position="13"/>
        <end position="106"/>
    </location>
</feature>
<dbReference type="InterPro" id="IPR036249">
    <property type="entry name" value="Thioredoxin-like_sf"/>
</dbReference>
<comment type="caution">
    <text evidence="3">The sequence shown here is derived from an EMBL/GenBank/DDBJ whole genome shotgun (WGS) entry which is preliminary data.</text>
</comment>
<dbReference type="InterPro" id="IPR004045">
    <property type="entry name" value="Glutathione_S-Trfase_N"/>
</dbReference>
<dbReference type="OrthoDB" id="4951845at2759"/>
<proteinExistence type="inferred from homology"/>
<dbReference type="InterPro" id="IPR036282">
    <property type="entry name" value="Glutathione-S-Trfase_C_sf"/>
</dbReference>
<evidence type="ECO:0000259" key="2">
    <source>
        <dbReference type="PROSITE" id="PS50404"/>
    </source>
</evidence>
<dbReference type="EMBL" id="SSOP01000006">
    <property type="protein sequence ID" value="KAB5595736.1"/>
    <property type="molecule type" value="Genomic_DNA"/>
</dbReference>
<comment type="similarity">
    <text evidence="1">Belongs to the GST superfamily.</text>
</comment>
<evidence type="ECO:0000313" key="4">
    <source>
        <dbReference type="Proteomes" id="UP000383932"/>
    </source>
</evidence>
<dbReference type="SUPFAM" id="SSF52833">
    <property type="entry name" value="Thioredoxin-like"/>
    <property type="match status" value="1"/>
</dbReference>
<dbReference type="PANTHER" id="PTHR44051:SF8">
    <property type="entry name" value="GLUTATHIONE S-TRANSFERASE GSTA"/>
    <property type="match status" value="1"/>
</dbReference>
<dbReference type="PROSITE" id="PS50404">
    <property type="entry name" value="GST_NTER"/>
    <property type="match status" value="1"/>
</dbReference>
<dbReference type="Proteomes" id="UP000383932">
    <property type="component" value="Unassembled WGS sequence"/>
</dbReference>
<keyword evidence="4" id="KW-1185">Reference proteome</keyword>
<dbReference type="Gene3D" id="1.20.1050.10">
    <property type="match status" value="1"/>
</dbReference>
<evidence type="ECO:0000313" key="3">
    <source>
        <dbReference type="EMBL" id="KAB5595736.1"/>
    </source>
</evidence>
<dbReference type="AlphaFoldDB" id="A0A5N5QX30"/>
<dbReference type="Gene3D" id="3.40.30.10">
    <property type="entry name" value="Glutaredoxin"/>
    <property type="match status" value="1"/>
</dbReference>
<accession>A0A5N5QX30</accession>
<dbReference type="SUPFAM" id="SSF47616">
    <property type="entry name" value="GST C-terminal domain-like"/>
    <property type="match status" value="1"/>
</dbReference>
<dbReference type="Pfam" id="PF22041">
    <property type="entry name" value="GST_C_7"/>
    <property type="match status" value="1"/>
</dbReference>
<evidence type="ECO:0000256" key="1">
    <source>
        <dbReference type="ARBA" id="ARBA00007409"/>
    </source>
</evidence>
<sequence length="260" mass="29785">MAPTKENPIVFYDLVDANGGSWSPNPYKTRLSLNYKGLPYRVEYIAFPDIEPRMKELGVPPVSSTFPHYTLPVIADPSNDPNGEPTYVADSFKIALYLDDKYPSPQYPLLFPSGTRTIQHLLMTQYYPLVGASISSLFHPSVPRILDHRSAEYMRRTRGERMIPLSEEAAAEKWKEVREKLEVLGKSLQLNDGTKEAGPFIMGDRVAFMDFALGGVFYWIKNLEGSDSPRLKEMLEWQDGRWETLWKRIQEIEMNSSQVE</sequence>
<name>A0A5N5QX30_9AGAM</name>
<reference evidence="3 4" key="1">
    <citation type="journal article" date="2019" name="Fungal Biol. Biotechnol.">
        <title>Draft genome sequence of fastidious pathogen Ceratobasidium theobromae, which causes vascular-streak dieback in Theobroma cacao.</title>
        <authorList>
            <person name="Ali S.S."/>
            <person name="Asman A."/>
            <person name="Shao J."/>
            <person name="Firmansyah A.P."/>
            <person name="Susilo A.W."/>
            <person name="Rosmana A."/>
            <person name="McMahon P."/>
            <person name="Junaid M."/>
            <person name="Guest D."/>
            <person name="Kheng T.Y."/>
            <person name="Meinhardt L.W."/>
            <person name="Bailey B.A."/>
        </authorList>
    </citation>
    <scope>NUCLEOTIDE SEQUENCE [LARGE SCALE GENOMIC DNA]</scope>
    <source>
        <strain evidence="3 4">CT2</strain>
    </source>
</reference>
<protein>
    <recommendedName>
        <fullName evidence="2">GST N-terminal domain-containing protein</fullName>
    </recommendedName>
</protein>
<gene>
    <name evidence="3" type="ORF">CTheo_749</name>
</gene>
<dbReference type="PANTHER" id="PTHR44051">
    <property type="entry name" value="GLUTATHIONE S-TRANSFERASE-RELATED"/>
    <property type="match status" value="1"/>
</dbReference>
<organism evidence="3 4">
    <name type="scientific">Ceratobasidium theobromae</name>
    <dbReference type="NCBI Taxonomy" id="1582974"/>
    <lineage>
        <taxon>Eukaryota</taxon>
        <taxon>Fungi</taxon>
        <taxon>Dikarya</taxon>
        <taxon>Basidiomycota</taxon>
        <taxon>Agaricomycotina</taxon>
        <taxon>Agaricomycetes</taxon>
        <taxon>Cantharellales</taxon>
        <taxon>Ceratobasidiaceae</taxon>
        <taxon>Ceratobasidium</taxon>
    </lineage>
</organism>
<dbReference type="InterPro" id="IPR054416">
    <property type="entry name" value="GST_UstS-like_C"/>
</dbReference>
<dbReference type="Pfam" id="PF13409">
    <property type="entry name" value="GST_N_2"/>
    <property type="match status" value="1"/>
</dbReference>